<dbReference type="InterPro" id="IPR048329">
    <property type="entry name" value="PcRGLX_1st"/>
</dbReference>
<feature type="chain" id="PRO_5045692549" description="PcRGLX/YetA-like N-terminal RIFT barrel domain-containing protein" evidence="2">
    <location>
        <begin position="18"/>
        <end position="781"/>
    </location>
</feature>
<gene>
    <name evidence="4" type="ORF">ACFPQ5_05350</name>
</gene>
<feature type="domain" description="PcRGLX/YetA-like N-terminal RIFT barrel" evidence="3">
    <location>
        <begin position="132"/>
        <end position="185"/>
    </location>
</feature>
<dbReference type="PROSITE" id="PS51257">
    <property type="entry name" value="PROKAR_LIPOPROTEIN"/>
    <property type="match status" value="1"/>
</dbReference>
<sequence>MRIAAIAAFGTTLVACGGGGGGGSTSTASVTPATTTTSATSAASAASPPSTTTAQTTAPATQPPAAAPATTVTDNGMTAPVAAAPADTIVPPAAPTSTAATNTTATSTAATTTAYSVFGVVTDVRIQNTTAAAQTNLPVTFGQVFAAGDMQPADSLVGRFDNGTEIPLQLDVKATHPDGSVRHAVVSGIVPSMNASETRLLSLMKSNAPRSTGMGPKTLLMNGFSSSVHATIDGVRYNASADDIIKLGGAYQTWLSGAVANEWQVTAPLKTVDGVAHPHLTARFAIRWYDAIKKARVDVTLENAWAYEPNPQNLTYDAEVMVRGAVVYSKPGLTHYHHSRWRKTFWWGGDASQAHVKHNIAYLIASRAVPNYDQSVVVRESALAALKAKWTGTAIEPMNVGTANSYMPSTGGRDEIGLLPGWAATYLLSMDARAKEVTLGNGDLAGTWTIHYRDKNTDRPVSLIDFPYMTILGVATDTRNPATKLLEAFPKCAVGAVCGSSNVADTSHQPGFAYLPYLVTGDYYYLEELQFWAMYNVFMSNPGYRSNIQGLLWPDQVRGQAWSLRTLAEAAYITPDSDRLKPHFARVLTSNLDWYNKTYTNNASANIFGVLDMGSAVIYNTKRGIAPWQDDFFTAAVGHAAELGFDGAKTLLSWKAKAPLLRMTDPDLCWINASLYSLNIRDSATTPLYATMAQAVAATQPAELRGLACNSPAMAAYLKLKVGEMVGYSSGHSGYPSNMQPALAYSVDARLPNGAAAWSTFMSRSVKPDYGLSPQFAIVPR</sequence>
<evidence type="ECO:0000313" key="4">
    <source>
        <dbReference type="EMBL" id="MFC5477603.1"/>
    </source>
</evidence>
<dbReference type="Pfam" id="PF19501">
    <property type="entry name" value="PcRGLX_1st"/>
    <property type="match status" value="1"/>
</dbReference>
<evidence type="ECO:0000313" key="5">
    <source>
        <dbReference type="Proteomes" id="UP001596101"/>
    </source>
</evidence>
<organism evidence="4 5">
    <name type="scientific">Massilia suwonensis</name>
    <dbReference type="NCBI Taxonomy" id="648895"/>
    <lineage>
        <taxon>Bacteria</taxon>
        <taxon>Pseudomonadati</taxon>
        <taxon>Pseudomonadota</taxon>
        <taxon>Betaproteobacteria</taxon>
        <taxon>Burkholderiales</taxon>
        <taxon>Oxalobacteraceae</taxon>
        <taxon>Telluria group</taxon>
        <taxon>Massilia</taxon>
    </lineage>
</organism>
<feature type="signal peptide" evidence="2">
    <location>
        <begin position="1"/>
        <end position="17"/>
    </location>
</feature>
<feature type="compositionally biased region" description="Low complexity" evidence="1">
    <location>
        <begin position="38"/>
        <end position="60"/>
    </location>
</feature>
<keyword evidence="2" id="KW-0732">Signal</keyword>
<proteinExistence type="predicted"/>
<comment type="caution">
    <text evidence="4">The sequence shown here is derived from an EMBL/GenBank/DDBJ whole genome shotgun (WGS) entry which is preliminary data.</text>
</comment>
<dbReference type="RefSeq" id="WP_379752240.1">
    <property type="nucleotide sequence ID" value="NZ_JBHSMR010000008.1"/>
</dbReference>
<keyword evidence="5" id="KW-1185">Reference proteome</keyword>
<evidence type="ECO:0000256" key="1">
    <source>
        <dbReference type="SAM" id="MobiDB-lite"/>
    </source>
</evidence>
<accession>A0ABW0MI75</accession>
<dbReference type="EMBL" id="JBHSMR010000008">
    <property type="protein sequence ID" value="MFC5477603.1"/>
    <property type="molecule type" value="Genomic_DNA"/>
</dbReference>
<dbReference type="Proteomes" id="UP001596101">
    <property type="component" value="Unassembled WGS sequence"/>
</dbReference>
<evidence type="ECO:0000256" key="2">
    <source>
        <dbReference type="SAM" id="SignalP"/>
    </source>
</evidence>
<protein>
    <recommendedName>
        <fullName evidence="3">PcRGLX/YetA-like N-terminal RIFT barrel domain-containing protein</fullName>
    </recommendedName>
</protein>
<name>A0ABW0MI75_9BURK</name>
<reference evidence="5" key="1">
    <citation type="journal article" date="2019" name="Int. J. Syst. Evol. Microbiol.">
        <title>The Global Catalogue of Microorganisms (GCM) 10K type strain sequencing project: providing services to taxonomists for standard genome sequencing and annotation.</title>
        <authorList>
            <consortium name="The Broad Institute Genomics Platform"/>
            <consortium name="The Broad Institute Genome Sequencing Center for Infectious Disease"/>
            <person name="Wu L."/>
            <person name="Ma J."/>
        </authorList>
    </citation>
    <scope>NUCLEOTIDE SEQUENCE [LARGE SCALE GENOMIC DNA]</scope>
    <source>
        <strain evidence="5">CCUG 43111</strain>
    </source>
</reference>
<feature type="region of interest" description="Disordered" evidence="1">
    <location>
        <begin position="38"/>
        <end position="73"/>
    </location>
</feature>
<evidence type="ECO:0000259" key="3">
    <source>
        <dbReference type="Pfam" id="PF19501"/>
    </source>
</evidence>